<sequence>MQDKFKIEIESNDENLSRSFDVQRKAVNRHLQGITFTTAPGTHQVVKQVQPLRHLRSSRYVPCRTRHVHHKLPGPRQAPDKPSTVSIGSE</sequence>
<evidence type="ECO:0000313" key="2">
    <source>
        <dbReference type="EMBL" id="GFN79891.1"/>
    </source>
</evidence>
<organism evidence="2 3">
    <name type="scientific">Plakobranchus ocellatus</name>
    <dbReference type="NCBI Taxonomy" id="259542"/>
    <lineage>
        <taxon>Eukaryota</taxon>
        <taxon>Metazoa</taxon>
        <taxon>Spiralia</taxon>
        <taxon>Lophotrochozoa</taxon>
        <taxon>Mollusca</taxon>
        <taxon>Gastropoda</taxon>
        <taxon>Heterobranchia</taxon>
        <taxon>Euthyneura</taxon>
        <taxon>Panpulmonata</taxon>
        <taxon>Sacoglossa</taxon>
        <taxon>Placobranchoidea</taxon>
        <taxon>Plakobranchidae</taxon>
        <taxon>Plakobranchus</taxon>
    </lineage>
</organism>
<name>A0AAV3YAP6_9GAST</name>
<gene>
    <name evidence="2" type="ORF">PoB_000639700</name>
</gene>
<evidence type="ECO:0000313" key="3">
    <source>
        <dbReference type="Proteomes" id="UP000735302"/>
    </source>
</evidence>
<evidence type="ECO:0000256" key="1">
    <source>
        <dbReference type="SAM" id="MobiDB-lite"/>
    </source>
</evidence>
<keyword evidence="3" id="KW-1185">Reference proteome</keyword>
<reference evidence="2 3" key="1">
    <citation type="journal article" date="2021" name="Elife">
        <title>Chloroplast acquisition without the gene transfer in kleptoplastic sea slugs, Plakobranchus ocellatus.</title>
        <authorList>
            <person name="Maeda T."/>
            <person name="Takahashi S."/>
            <person name="Yoshida T."/>
            <person name="Shimamura S."/>
            <person name="Takaki Y."/>
            <person name="Nagai Y."/>
            <person name="Toyoda A."/>
            <person name="Suzuki Y."/>
            <person name="Arimoto A."/>
            <person name="Ishii H."/>
            <person name="Satoh N."/>
            <person name="Nishiyama T."/>
            <person name="Hasebe M."/>
            <person name="Maruyama T."/>
            <person name="Minagawa J."/>
            <person name="Obokata J."/>
            <person name="Shigenobu S."/>
        </authorList>
    </citation>
    <scope>NUCLEOTIDE SEQUENCE [LARGE SCALE GENOMIC DNA]</scope>
</reference>
<comment type="caution">
    <text evidence="2">The sequence shown here is derived from an EMBL/GenBank/DDBJ whole genome shotgun (WGS) entry which is preliminary data.</text>
</comment>
<protein>
    <submittedName>
        <fullName evidence="2">Uncharacterized protein</fullName>
    </submittedName>
</protein>
<accession>A0AAV3YAP6</accession>
<dbReference type="Proteomes" id="UP000735302">
    <property type="component" value="Unassembled WGS sequence"/>
</dbReference>
<feature type="region of interest" description="Disordered" evidence="1">
    <location>
        <begin position="66"/>
        <end position="90"/>
    </location>
</feature>
<dbReference type="AlphaFoldDB" id="A0AAV3YAP6"/>
<dbReference type="EMBL" id="BLXT01000744">
    <property type="protein sequence ID" value="GFN79891.1"/>
    <property type="molecule type" value="Genomic_DNA"/>
</dbReference>
<proteinExistence type="predicted"/>